<dbReference type="CDD" id="cd03360">
    <property type="entry name" value="LbH_AT_putative"/>
    <property type="match status" value="1"/>
</dbReference>
<evidence type="ECO:0000256" key="1">
    <source>
        <dbReference type="ARBA" id="ARBA00007274"/>
    </source>
</evidence>
<dbReference type="InterPro" id="IPR020019">
    <property type="entry name" value="AcTrfase_PglD-like"/>
</dbReference>
<evidence type="ECO:0000256" key="3">
    <source>
        <dbReference type="ARBA" id="ARBA00022737"/>
    </source>
</evidence>
<dbReference type="Gene3D" id="2.160.10.10">
    <property type="entry name" value="Hexapeptide repeat proteins"/>
    <property type="match status" value="3"/>
</dbReference>
<keyword evidence="2" id="KW-0808">Transferase</keyword>
<dbReference type="PANTHER" id="PTHR43300:SF7">
    <property type="entry name" value="UDP-N-ACETYLBACILLOSAMINE N-ACETYLTRANSFERASE"/>
    <property type="match status" value="1"/>
</dbReference>
<dbReference type="InterPro" id="IPR001451">
    <property type="entry name" value="Hexapep"/>
</dbReference>
<dbReference type="InterPro" id="IPR018357">
    <property type="entry name" value="Hexapep_transf_CS"/>
</dbReference>
<keyword evidence="4" id="KW-0012">Acyltransferase</keyword>
<name>A0AA51MK07_9GAMM</name>
<reference evidence="6 7" key="1">
    <citation type="submission" date="2023-08" db="EMBL/GenBank/DDBJ databases">
        <title>New molecular markers tilS and rpoB for phylogenetic and monitoring studies of the genus Thiothrix biodiversity.</title>
        <authorList>
            <person name="Ravin N.V."/>
            <person name="Smolyakov D."/>
            <person name="Markov N.D."/>
            <person name="Beletsky A.V."/>
            <person name="Mardanov A.V."/>
            <person name="Rudenko T.S."/>
            <person name="Grabovich M.Y."/>
        </authorList>
    </citation>
    <scope>NUCLEOTIDE SEQUENCE</scope>
    <source>
        <strain evidence="6">DNT52</strain>
        <strain evidence="5 7">H33</strain>
    </source>
</reference>
<proteinExistence type="inferred from homology"/>
<comment type="similarity">
    <text evidence="1">Belongs to the transferase hexapeptide repeat family.</text>
</comment>
<protein>
    <submittedName>
        <fullName evidence="6">Acetyltransferase</fullName>
    </submittedName>
</protein>
<gene>
    <name evidence="5" type="ORF">RCC75_20725</name>
    <name evidence="6" type="ORF">RCG00_16670</name>
</gene>
<organism evidence="6">
    <name type="scientific">Thiothrix subterranea</name>
    <dbReference type="NCBI Taxonomy" id="2735563"/>
    <lineage>
        <taxon>Bacteria</taxon>
        <taxon>Pseudomonadati</taxon>
        <taxon>Pseudomonadota</taxon>
        <taxon>Gammaproteobacteria</taxon>
        <taxon>Thiotrichales</taxon>
        <taxon>Thiotrichaceae</taxon>
        <taxon>Thiothrix</taxon>
    </lineage>
</organism>
<evidence type="ECO:0000256" key="4">
    <source>
        <dbReference type="ARBA" id="ARBA00023315"/>
    </source>
</evidence>
<keyword evidence="3" id="KW-0677">Repeat</keyword>
<evidence type="ECO:0000313" key="6">
    <source>
        <dbReference type="EMBL" id="WML85924.1"/>
    </source>
</evidence>
<evidence type="ECO:0000256" key="2">
    <source>
        <dbReference type="ARBA" id="ARBA00022679"/>
    </source>
</evidence>
<dbReference type="PANTHER" id="PTHR43300">
    <property type="entry name" value="ACETYLTRANSFERASE"/>
    <property type="match status" value="1"/>
</dbReference>
<evidence type="ECO:0000313" key="7">
    <source>
        <dbReference type="Proteomes" id="UP001223336"/>
    </source>
</evidence>
<dbReference type="EMBL" id="CP133217">
    <property type="protein sequence ID" value="WML85924.1"/>
    <property type="molecule type" value="Genomic_DNA"/>
</dbReference>
<keyword evidence="7" id="KW-1185">Reference proteome</keyword>
<dbReference type="Proteomes" id="UP001223336">
    <property type="component" value="Unassembled WGS sequence"/>
</dbReference>
<accession>A0AA51MK07</accession>
<dbReference type="Proteomes" id="UP001229862">
    <property type="component" value="Chromosome"/>
</dbReference>
<evidence type="ECO:0000313" key="5">
    <source>
        <dbReference type="EMBL" id="MDQ5770966.1"/>
    </source>
</evidence>
<dbReference type="InterPro" id="IPR011004">
    <property type="entry name" value="Trimer_LpxA-like_sf"/>
</dbReference>
<sequence length="221" mass="23097">MGLSKMILFGVRSPLVVEYEETCHRLGLKIEMAVSVNGSPRLVDQSRVVNINELPPSIIGKRFIACAFTPSRRAALIAQAQQLGFVLDDPLIDPSAILARSVRIGEGSFINAGVVVGAVSMIGNGVLVNRAVSLGHHTVLGDYVSIGPGATLAGNIRVGTGTMIGAGATILPNIRIGENALIAAGSVVRKDVSDGVLVVGNPAQERSYNPAKSSLYVEDEE</sequence>
<dbReference type="PROSITE" id="PS00101">
    <property type="entry name" value="HEXAPEP_TRANSFERASES"/>
    <property type="match status" value="1"/>
</dbReference>
<dbReference type="InterPro" id="IPR050179">
    <property type="entry name" value="Trans_hexapeptide_repeat"/>
</dbReference>
<dbReference type="EMBL" id="JAVFKN010000050">
    <property type="protein sequence ID" value="MDQ5770966.1"/>
    <property type="molecule type" value="Genomic_DNA"/>
</dbReference>
<dbReference type="AlphaFoldDB" id="A0AA51MK07"/>
<dbReference type="GO" id="GO:0016746">
    <property type="term" value="F:acyltransferase activity"/>
    <property type="evidence" value="ECO:0007669"/>
    <property type="project" value="UniProtKB-KW"/>
</dbReference>
<dbReference type="Pfam" id="PF00132">
    <property type="entry name" value="Hexapep"/>
    <property type="match status" value="2"/>
</dbReference>
<dbReference type="RefSeq" id="WP_308136615.1">
    <property type="nucleotide sequence ID" value="NZ_CP133217.1"/>
</dbReference>
<dbReference type="SUPFAM" id="SSF51161">
    <property type="entry name" value="Trimeric LpxA-like enzymes"/>
    <property type="match status" value="1"/>
</dbReference>